<feature type="binding site" evidence="7">
    <location>
        <position position="112"/>
    </location>
    <ligand>
        <name>Zn(2+)</name>
        <dbReference type="ChEBI" id="CHEBI:29105"/>
    </ligand>
</feature>
<dbReference type="InterPro" id="IPR007715">
    <property type="entry name" value="Coq4"/>
</dbReference>
<evidence type="ECO:0000313" key="8">
    <source>
        <dbReference type="EMBL" id="CAD7228124.1"/>
    </source>
</evidence>
<dbReference type="InterPro" id="IPR027540">
    <property type="entry name" value="Coq4_euk"/>
</dbReference>
<dbReference type="PANTHER" id="PTHR12922:SF7">
    <property type="entry name" value="UBIQUINONE BIOSYNTHESIS PROTEIN COQ4 HOMOLOG, MITOCHONDRIAL"/>
    <property type="match status" value="1"/>
</dbReference>
<keyword evidence="4 7" id="KW-0496">Mitochondrion</keyword>
<name>A0A7R8ZKL9_9CRUS</name>
<organism evidence="8">
    <name type="scientific">Cyprideis torosa</name>
    <dbReference type="NCBI Taxonomy" id="163714"/>
    <lineage>
        <taxon>Eukaryota</taxon>
        <taxon>Metazoa</taxon>
        <taxon>Ecdysozoa</taxon>
        <taxon>Arthropoda</taxon>
        <taxon>Crustacea</taxon>
        <taxon>Oligostraca</taxon>
        <taxon>Ostracoda</taxon>
        <taxon>Podocopa</taxon>
        <taxon>Podocopida</taxon>
        <taxon>Cytherocopina</taxon>
        <taxon>Cytheroidea</taxon>
        <taxon>Cytherideidae</taxon>
        <taxon>Cyprideis</taxon>
    </lineage>
</organism>
<feature type="binding site" evidence="7">
    <location>
        <position position="96"/>
    </location>
    <ligand>
        <name>Zn(2+)</name>
        <dbReference type="ChEBI" id="CHEBI:29105"/>
    </ligand>
</feature>
<keyword evidence="7" id="KW-0479">Metal-binding</keyword>
<protein>
    <recommendedName>
        <fullName evidence="7">Ubiquinone biosynthesis protein COQ4 homolog, mitochondrial</fullName>
    </recommendedName>
    <alternativeName>
        <fullName evidence="7">4-hydroxy-3-methoxy-5-polyprenylbenzoate decarboxylase</fullName>
        <ecNumber evidence="7">4.1.1.130</ecNumber>
    </alternativeName>
    <alternativeName>
        <fullName evidence="7">Coenzyme Q biosynthesis protein 4 homolog</fullName>
    </alternativeName>
</protein>
<comment type="subcellular location">
    <subcellularLocation>
        <location evidence="7">Mitochondrion inner membrane</location>
        <topology evidence="7">Peripheral membrane protein</topology>
        <orientation evidence="7">Matrix side</orientation>
    </subcellularLocation>
</comment>
<keyword evidence="3 7" id="KW-0862">Zinc</keyword>
<evidence type="ECO:0000256" key="1">
    <source>
        <dbReference type="ARBA" id="ARBA00022688"/>
    </source>
</evidence>
<proteinExistence type="inferred from homology"/>
<evidence type="ECO:0000256" key="4">
    <source>
        <dbReference type="ARBA" id="ARBA00023128"/>
    </source>
</evidence>
<comment type="catalytic activity">
    <reaction evidence="7">
        <text>a 4-hydroxy-3-methoxy-5-(all-trans-polyprenyl)benzoate + H(+) = a 2-methoxy-6-(all-trans-polyprenyl)phenol + CO2</text>
        <dbReference type="Rhea" id="RHEA:81179"/>
        <dbReference type="Rhea" id="RHEA-COMP:9551"/>
        <dbReference type="Rhea" id="RHEA-COMP:10931"/>
        <dbReference type="ChEBI" id="CHEBI:15378"/>
        <dbReference type="ChEBI" id="CHEBI:16526"/>
        <dbReference type="ChEBI" id="CHEBI:62731"/>
        <dbReference type="ChEBI" id="CHEBI:84443"/>
        <dbReference type="EC" id="4.1.1.130"/>
    </reaction>
</comment>
<feature type="binding site" evidence="7">
    <location>
        <position position="100"/>
    </location>
    <ligand>
        <name>Zn(2+)</name>
        <dbReference type="ChEBI" id="CHEBI:29105"/>
    </ligand>
</feature>
<dbReference type="GO" id="GO:0031314">
    <property type="term" value="C:extrinsic component of mitochondrial inner membrane"/>
    <property type="evidence" value="ECO:0007669"/>
    <property type="project" value="UniProtKB-UniRule"/>
</dbReference>
<comment type="pathway">
    <text evidence="7">Cofactor biosynthesis; ubiquinone biosynthesis.</text>
</comment>
<reference evidence="8" key="1">
    <citation type="submission" date="2020-11" db="EMBL/GenBank/DDBJ databases">
        <authorList>
            <person name="Tran Van P."/>
        </authorList>
    </citation>
    <scope>NUCLEOTIDE SEQUENCE</scope>
</reference>
<dbReference type="OrthoDB" id="4249at2759"/>
<evidence type="ECO:0000256" key="6">
    <source>
        <dbReference type="ARBA" id="ARBA00023239"/>
    </source>
</evidence>
<evidence type="ECO:0000256" key="3">
    <source>
        <dbReference type="ARBA" id="ARBA00022833"/>
    </source>
</evidence>
<dbReference type="GO" id="GO:0008270">
    <property type="term" value="F:zinc ion binding"/>
    <property type="evidence" value="ECO:0007669"/>
    <property type="project" value="UniProtKB-UniRule"/>
</dbReference>
<evidence type="ECO:0000256" key="2">
    <source>
        <dbReference type="ARBA" id="ARBA00022792"/>
    </source>
</evidence>
<keyword evidence="2 7" id="KW-0999">Mitochondrion inner membrane</keyword>
<gene>
    <name evidence="8" type="ORF">CTOB1V02_LOCUS6013</name>
</gene>
<accession>A0A7R8ZKL9</accession>
<dbReference type="EMBL" id="OB661393">
    <property type="protein sequence ID" value="CAD7228124.1"/>
    <property type="molecule type" value="Genomic_DNA"/>
</dbReference>
<comment type="subunit">
    <text evidence="7">Component of a multi-subunit COQ enzyme complex.</text>
</comment>
<evidence type="ECO:0000256" key="7">
    <source>
        <dbReference type="HAMAP-Rule" id="MF_03111"/>
    </source>
</evidence>
<comment type="function">
    <text evidence="7">Lyase that catalyzes the C1-decarboxylation of 4-hydroxy-3-methoxy-5-(all-trans-polyprenyl)benzoic acid into 2-methoxy-6-(all-trans-polyprenyl)phenol during ubiquinone biosynthesis.</text>
</comment>
<dbReference type="HAMAP" id="MF_03111">
    <property type="entry name" value="Coq4"/>
    <property type="match status" value="1"/>
</dbReference>
<dbReference type="UniPathway" id="UPA00232"/>
<evidence type="ECO:0000256" key="5">
    <source>
        <dbReference type="ARBA" id="ARBA00023136"/>
    </source>
</evidence>
<dbReference type="EC" id="4.1.1.130" evidence="7"/>
<dbReference type="Pfam" id="PF05019">
    <property type="entry name" value="Coq4"/>
    <property type="match status" value="1"/>
</dbReference>
<dbReference type="AlphaFoldDB" id="A0A7R8ZKL9"/>
<keyword evidence="5 7" id="KW-0472">Membrane</keyword>
<feature type="binding site" evidence="7">
    <location>
        <position position="97"/>
    </location>
    <ligand>
        <name>Zn(2+)</name>
        <dbReference type="ChEBI" id="CHEBI:29105"/>
    </ligand>
</feature>
<keyword evidence="6 7" id="KW-0456">Lyase</keyword>
<dbReference type="GO" id="GO:0120539">
    <property type="term" value="F:4-hydroxy-3-methoxy-5-polyprenylbenzoate decarboxylase activity"/>
    <property type="evidence" value="ECO:0007669"/>
    <property type="project" value="UniProtKB-EC"/>
</dbReference>
<comment type="cofactor">
    <cofactor evidence="7">
        <name>Zn(2+)</name>
        <dbReference type="ChEBI" id="CHEBI:29105"/>
    </cofactor>
</comment>
<comment type="similarity">
    <text evidence="7">Belongs to the COQ4 family.</text>
</comment>
<dbReference type="PANTHER" id="PTHR12922">
    <property type="entry name" value="UBIQUINONE BIOSYNTHESIS PROTEIN"/>
    <property type="match status" value="1"/>
</dbReference>
<keyword evidence="1 7" id="KW-0831">Ubiquinone biosynthesis</keyword>
<sequence>MVAVNGETSGRWYAHRRMLTRMKVDPEGKLVLRDQPRINSKTVDLDALRRLPKNTLGFAYTRFLDVNKVTPDSRLPVRFVDDPELAYVMQRYRETHDLVHTVLGMRTNMQGEVAVKWVEGIQTGLPMCLGGALLAPLRYNPRQRENYVTRYLEWALKNGFKSRFLLAAYFEKRWDQDLDEFRREFRIDPLPNIAATQKKQK</sequence>